<dbReference type="SMART" id="SM00895">
    <property type="entry name" value="FCD"/>
    <property type="match status" value="1"/>
</dbReference>
<dbReference type="PRINTS" id="PR00035">
    <property type="entry name" value="HTHGNTR"/>
</dbReference>
<dbReference type="Pfam" id="PF00392">
    <property type="entry name" value="GntR"/>
    <property type="match status" value="1"/>
</dbReference>
<dbReference type="InterPro" id="IPR008920">
    <property type="entry name" value="TF_FadR/GntR_C"/>
</dbReference>
<keyword evidence="2" id="KW-0238">DNA-binding</keyword>
<dbReference type="InterPro" id="IPR036388">
    <property type="entry name" value="WH-like_DNA-bd_sf"/>
</dbReference>
<dbReference type="RefSeq" id="WP_190278440.1">
    <property type="nucleotide sequence ID" value="NZ_JABFCJ010000045.1"/>
</dbReference>
<name>A0AAW6ATM3_CLOSY</name>
<dbReference type="SUPFAM" id="SSF46785">
    <property type="entry name" value="Winged helix' DNA-binding domain"/>
    <property type="match status" value="1"/>
</dbReference>
<evidence type="ECO:0000259" key="4">
    <source>
        <dbReference type="PROSITE" id="PS50949"/>
    </source>
</evidence>
<dbReference type="GO" id="GO:0003700">
    <property type="term" value="F:DNA-binding transcription factor activity"/>
    <property type="evidence" value="ECO:0007669"/>
    <property type="project" value="InterPro"/>
</dbReference>
<sequence>MIKPLQKHTIVDDIINALFQMIDSGYFKPGQKLPSERDLSLKLDVSRTSMREALKSLSFVKLVTIKPGDGTYLTQDEELLMSIREKYSPHIMINGITFRQAYESRLIFEPEITRLAAERATPQNISALRSSISSMKKCIESQSMHEYHLADLKFHGTVAASTQNPLLVHQASLSMNDLSENKPTLEQAKNVLKQHKAIYEAIRTNNPEKAKEAALIHLLTVGEDMELPNLLVTQKEQDSWK</sequence>
<dbReference type="PROSITE" id="PS50949">
    <property type="entry name" value="HTH_GNTR"/>
    <property type="match status" value="1"/>
</dbReference>
<evidence type="ECO:0000313" key="5">
    <source>
        <dbReference type="EMBL" id="MDB2000723.1"/>
    </source>
</evidence>
<dbReference type="InterPro" id="IPR036390">
    <property type="entry name" value="WH_DNA-bd_sf"/>
</dbReference>
<gene>
    <name evidence="5" type="ORF">PM006_10975</name>
</gene>
<dbReference type="SUPFAM" id="SSF48008">
    <property type="entry name" value="GntR ligand-binding domain-like"/>
    <property type="match status" value="1"/>
</dbReference>
<dbReference type="SMART" id="SM00345">
    <property type="entry name" value="HTH_GNTR"/>
    <property type="match status" value="1"/>
</dbReference>
<dbReference type="Proteomes" id="UP001300871">
    <property type="component" value="Unassembled WGS sequence"/>
</dbReference>
<evidence type="ECO:0000256" key="2">
    <source>
        <dbReference type="ARBA" id="ARBA00023125"/>
    </source>
</evidence>
<dbReference type="CDD" id="cd07377">
    <property type="entry name" value="WHTH_GntR"/>
    <property type="match status" value="1"/>
</dbReference>
<feature type="domain" description="HTH gntR-type" evidence="4">
    <location>
        <begin position="8"/>
        <end position="76"/>
    </location>
</feature>
<evidence type="ECO:0000313" key="6">
    <source>
        <dbReference type="Proteomes" id="UP001300871"/>
    </source>
</evidence>
<accession>A0AAW6ATM3</accession>
<keyword evidence="1" id="KW-0805">Transcription regulation</keyword>
<dbReference type="Pfam" id="PF07729">
    <property type="entry name" value="FCD"/>
    <property type="match status" value="1"/>
</dbReference>
<comment type="caution">
    <text evidence="5">The sequence shown here is derived from an EMBL/GenBank/DDBJ whole genome shotgun (WGS) entry which is preliminary data.</text>
</comment>
<dbReference type="AlphaFoldDB" id="A0AAW6ATM3"/>
<proteinExistence type="predicted"/>
<dbReference type="PANTHER" id="PTHR43537">
    <property type="entry name" value="TRANSCRIPTIONAL REGULATOR, GNTR FAMILY"/>
    <property type="match status" value="1"/>
</dbReference>
<dbReference type="GO" id="GO:0003677">
    <property type="term" value="F:DNA binding"/>
    <property type="evidence" value="ECO:0007669"/>
    <property type="project" value="UniProtKB-KW"/>
</dbReference>
<organism evidence="5 6">
    <name type="scientific">Clostridium symbiosum</name>
    <name type="common">Bacteroides symbiosus</name>
    <dbReference type="NCBI Taxonomy" id="1512"/>
    <lineage>
        <taxon>Bacteria</taxon>
        <taxon>Bacillati</taxon>
        <taxon>Bacillota</taxon>
        <taxon>Clostridia</taxon>
        <taxon>Lachnospirales</taxon>
        <taxon>Lachnospiraceae</taxon>
        <taxon>Otoolea</taxon>
    </lineage>
</organism>
<keyword evidence="3" id="KW-0804">Transcription</keyword>
<dbReference type="Gene3D" id="1.20.120.530">
    <property type="entry name" value="GntR ligand-binding domain-like"/>
    <property type="match status" value="1"/>
</dbReference>
<dbReference type="PANTHER" id="PTHR43537:SF5">
    <property type="entry name" value="UXU OPERON TRANSCRIPTIONAL REGULATOR"/>
    <property type="match status" value="1"/>
</dbReference>
<evidence type="ECO:0000256" key="3">
    <source>
        <dbReference type="ARBA" id="ARBA00023163"/>
    </source>
</evidence>
<dbReference type="EMBL" id="JAQLGM010000024">
    <property type="protein sequence ID" value="MDB2000723.1"/>
    <property type="molecule type" value="Genomic_DNA"/>
</dbReference>
<dbReference type="InterPro" id="IPR000524">
    <property type="entry name" value="Tscrpt_reg_HTH_GntR"/>
</dbReference>
<reference evidence="5" key="1">
    <citation type="submission" date="2023-01" db="EMBL/GenBank/DDBJ databases">
        <title>Human gut microbiome strain richness.</title>
        <authorList>
            <person name="Chen-Liaw A."/>
        </authorList>
    </citation>
    <scope>NUCLEOTIDE SEQUENCE</scope>
    <source>
        <strain evidence="5">B1_m1001713B170214d0_201011</strain>
    </source>
</reference>
<dbReference type="InterPro" id="IPR011711">
    <property type="entry name" value="GntR_C"/>
</dbReference>
<evidence type="ECO:0000256" key="1">
    <source>
        <dbReference type="ARBA" id="ARBA00023015"/>
    </source>
</evidence>
<protein>
    <submittedName>
        <fullName evidence="5">FadR/GntR family transcriptional regulator</fullName>
    </submittedName>
</protein>
<dbReference type="GeneID" id="57967781"/>
<dbReference type="Gene3D" id="1.10.10.10">
    <property type="entry name" value="Winged helix-like DNA-binding domain superfamily/Winged helix DNA-binding domain"/>
    <property type="match status" value="1"/>
</dbReference>